<reference evidence="3" key="1">
    <citation type="journal article" date="2020" name="Stud. Mycol.">
        <title>101 Dothideomycetes genomes: a test case for predicting lifestyles and emergence of pathogens.</title>
        <authorList>
            <person name="Haridas S."/>
            <person name="Albert R."/>
            <person name="Binder M."/>
            <person name="Bloem J."/>
            <person name="Labutti K."/>
            <person name="Salamov A."/>
            <person name="Andreopoulos B."/>
            <person name="Baker S."/>
            <person name="Barry K."/>
            <person name="Bills G."/>
            <person name="Bluhm B."/>
            <person name="Cannon C."/>
            <person name="Castanera R."/>
            <person name="Culley D."/>
            <person name="Daum C."/>
            <person name="Ezra D."/>
            <person name="Gonzalez J."/>
            <person name="Henrissat B."/>
            <person name="Kuo A."/>
            <person name="Liang C."/>
            <person name="Lipzen A."/>
            <person name="Lutzoni F."/>
            <person name="Magnuson J."/>
            <person name="Mondo S."/>
            <person name="Nolan M."/>
            <person name="Ohm R."/>
            <person name="Pangilinan J."/>
            <person name="Park H.-J."/>
            <person name="Ramirez L."/>
            <person name="Alfaro M."/>
            <person name="Sun H."/>
            <person name="Tritt A."/>
            <person name="Yoshinaga Y."/>
            <person name="Zwiers L.-H."/>
            <person name="Turgeon B."/>
            <person name="Goodwin S."/>
            <person name="Spatafora J."/>
            <person name="Crous P."/>
            <person name="Grigoriev I."/>
        </authorList>
    </citation>
    <scope>NUCLEOTIDE SEQUENCE</scope>
    <source>
        <strain evidence="3">CBS 109.77</strain>
    </source>
</reference>
<feature type="region of interest" description="Disordered" evidence="1">
    <location>
        <begin position="1"/>
        <end position="39"/>
    </location>
</feature>
<gene>
    <name evidence="3" type="ORF">K505DRAFT_87854</name>
</gene>
<feature type="transmembrane region" description="Helical" evidence="2">
    <location>
        <begin position="114"/>
        <end position="134"/>
    </location>
</feature>
<dbReference type="OrthoDB" id="3796902at2759"/>
<feature type="transmembrane region" description="Helical" evidence="2">
    <location>
        <begin position="146"/>
        <end position="165"/>
    </location>
</feature>
<evidence type="ECO:0000313" key="3">
    <source>
        <dbReference type="EMBL" id="KAF2798921.1"/>
    </source>
</evidence>
<dbReference type="EMBL" id="MU001774">
    <property type="protein sequence ID" value="KAF2798921.1"/>
    <property type="molecule type" value="Genomic_DNA"/>
</dbReference>
<dbReference type="Proteomes" id="UP000799757">
    <property type="component" value="Unassembled WGS sequence"/>
</dbReference>
<dbReference type="AlphaFoldDB" id="A0A6A6XQV1"/>
<keyword evidence="2" id="KW-1133">Transmembrane helix</keyword>
<evidence type="ECO:0000256" key="2">
    <source>
        <dbReference type="SAM" id="Phobius"/>
    </source>
</evidence>
<keyword evidence="2" id="KW-0472">Membrane</keyword>
<accession>A0A6A6XQV1</accession>
<evidence type="ECO:0000256" key="1">
    <source>
        <dbReference type="SAM" id="MobiDB-lite"/>
    </source>
</evidence>
<protein>
    <submittedName>
        <fullName evidence="3">Uncharacterized protein</fullName>
    </submittedName>
</protein>
<keyword evidence="4" id="KW-1185">Reference proteome</keyword>
<feature type="compositionally biased region" description="Polar residues" evidence="1">
    <location>
        <begin position="22"/>
        <end position="32"/>
    </location>
</feature>
<sequence>MIDIRLRPKHPQTARLGPEHSIATTPPTSARRSFQEARLGPRPSYVSIADGPTTGSSATQTSASFTVSSTISSRPPILSPFTHLRLDQHHLFVVYIGTPLIAIMSWTNRQRACFAAHIIFASLVTLFIAARFAAKHMKRLGATSDDYLLLLALLFMYTMLANSIACDASPLSSMLATLR</sequence>
<organism evidence="3 4">
    <name type="scientific">Melanomma pulvis-pyrius CBS 109.77</name>
    <dbReference type="NCBI Taxonomy" id="1314802"/>
    <lineage>
        <taxon>Eukaryota</taxon>
        <taxon>Fungi</taxon>
        <taxon>Dikarya</taxon>
        <taxon>Ascomycota</taxon>
        <taxon>Pezizomycotina</taxon>
        <taxon>Dothideomycetes</taxon>
        <taxon>Pleosporomycetidae</taxon>
        <taxon>Pleosporales</taxon>
        <taxon>Melanommataceae</taxon>
        <taxon>Melanomma</taxon>
    </lineage>
</organism>
<keyword evidence="2" id="KW-0812">Transmembrane</keyword>
<feature type="transmembrane region" description="Helical" evidence="2">
    <location>
        <begin position="91"/>
        <end position="108"/>
    </location>
</feature>
<evidence type="ECO:0000313" key="4">
    <source>
        <dbReference type="Proteomes" id="UP000799757"/>
    </source>
</evidence>
<proteinExistence type="predicted"/>
<name>A0A6A6XQV1_9PLEO</name>